<dbReference type="PANTHER" id="PTHR35372:SF2">
    <property type="entry name" value="SF3 HELICASE DOMAIN-CONTAINING PROTEIN"/>
    <property type="match status" value="1"/>
</dbReference>
<dbReference type="InterPro" id="IPR006500">
    <property type="entry name" value="Helicase_put_C_phage/plasmid"/>
</dbReference>
<dbReference type="SUPFAM" id="SSF52540">
    <property type="entry name" value="P-loop containing nucleoside triphosphate hydrolases"/>
    <property type="match status" value="1"/>
</dbReference>
<evidence type="ECO:0000256" key="3">
    <source>
        <dbReference type="ARBA" id="ARBA00022840"/>
    </source>
</evidence>
<dbReference type="SUPFAM" id="SSF46785">
    <property type="entry name" value="Winged helix' DNA-binding domain"/>
    <property type="match status" value="1"/>
</dbReference>
<protein>
    <recommendedName>
        <fullName evidence="5">SF3 helicase domain-containing protein</fullName>
    </recommendedName>
</protein>
<feature type="domain" description="SF3 helicase" evidence="5">
    <location>
        <begin position="455"/>
        <end position="613"/>
    </location>
</feature>
<proteinExistence type="predicted"/>
<dbReference type="EMBL" id="LAZR01000003">
    <property type="protein sequence ID" value="KKO11242.1"/>
    <property type="molecule type" value="Genomic_DNA"/>
</dbReference>
<gene>
    <name evidence="6" type="ORF">LCGC14_0017180</name>
</gene>
<dbReference type="GO" id="GO:0005524">
    <property type="term" value="F:ATP binding"/>
    <property type="evidence" value="ECO:0007669"/>
    <property type="project" value="UniProtKB-KW"/>
</dbReference>
<dbReference type="Pfam" id="PF19263">
    <property type="entry name" value="DUF5906"/>
    <property type="match status" value="1"/>
</dbReference>
<feature type="compositionally biased region" description="Gly residues" evidence="4">
    <location>
        <begin position="757"/>
        <end position="768"/>
    </location>
</feature>
<evidence type="ECO:0000256" key="2">
    <source>
        <dbReference type="ARBA" id="ARBA00022801"/>
    </source>
</evidence>
<organism evidence="6">
    <name type="scientific">marine sediment metagenome</name>
    <dbReference type="NCBI Taxonomy" id="412755"/>
    <lineage>
        <taxon>unclassified sequences</taxon>
        <taxon>metagenomes</taxon>
        <taxon>ecological metagenomes</taxon>
    </lineage>
</organism>
<evidence type="ECO:0000256" key="4">
    <source>
        <dbReference type="SAM" id="MobiDB-lite"/>
    </source>
</evidence>
<dbReference type="InterPro" id="IPR027417">
    <property type="entry name" value="P-loop_NTPase"/>
</dbReference>
<dbReference type="InterPro" id="IPR045455">
    <property type="entry name" value="NrS-1_pol-like_helicase"/>
</dbReference>
<reference evidence="6" key="1">
    <citation type="journal article" date="2015" name="Nature">
        <title>Complex archaea that bridge the gap between prokaryotes and eukaryotes.</title>
        <authorList>
            <person name="Spang A."/>
            <person name="Saw J.H."/>
            <person name="Jorgensen S.L."/>
            <person name="Zaremba-Niedzwiedzka K."/>
            <person name="Martijn J."/>
            <person name="Lind A.E."/>
            <person name="van Eijk R."/>
            <person name="Schleper C."/>
            <person name="Guy L."/>
            <person name="Ettema T.J."/>
        </authorList>
    </citation>
    <scope>NUCLEOTIDE SEQUENCE</scope>
</reference>
<dbReference type="InterPro" id="IPR051620">
    <property type="entry name" value="ORF904-like_C"/>
</dbReference>
<name>A0A0F9YG88_9ZZZZ</name>
<dbReference type="InterPro" id="IPR014820">
    <property type="entry name" value="PriCT_1"/>
</dbReference>
<dbReference type="GO" id="GO:0016787">
    <property type="term" value="F:hydrolase activity"/>
    <property type="evidence" value="ECO:0007669"/>
    <property type="project" value="UniProtKB-KW"/>
</dbReference>
<evidence type="ECO:0000259" key="5">
    <source>
        <dbReference type="PROSITE" id="PS51206"/>
    </source>
</evidence>
<dbReference type="SUPFAM" id="SSF56747">
    <property type="entry name" value="Prim-pol domain"/>
    <property type="match status" value="1"/>
</dbReference>
<keyword evidence="3" id="KW-0067">ATP-binding</keyword>
<feature type="region of interest" description="Disordered" evidence="4">
    <location>
        <begin position="265"/>
        <end position="284"/>
    </location>
</feature>
<dbReference type="Pfam" id="PF09250">
    <property type="entry name" value="Prim-Pol"/>
    <property type="match status" value="1"/>
</dbReference>
<dbReference type="PANTHER" id="PTHR35372">
    <property type="entry name" value="ATP BINDING PROTEIN-RELATED"/>
    <property type="match status" value="1"/>
</dbReference>
<evidence type="ECO:0000313" key="6">
    <source>
        <dbReference type="EMBL" id="KKO11242.1"/>
    </source>
</evidence>
<sequence>MNNHASINDRLVAALCYAARGWPVLPLHGIRAGRCTCGRPNCSSAGKHPLTAHGLKDATTETATIREWWRRWPDANVGIVTGAISGLAVLDVDPRNGGEYSLDWRQGEHGPLPGTVESLTGGGGRHLFFRHPGGHITSRAGALGEGLDIKADGGYVVAPPSLHVSGKRYTWEPSGAPGMAEVADPPRWLLDGYTAEQARKTHPPGHPIPEGYRNSALASRAGSMRRQGMGEAGIRESLLKLNQQFCQPPLPEDEVGRIAANISRYEPQAPPPLPRPDCAGRSGRRGNNPLALARLFLKENYTAGDLLTLRCQAQVFLEWRGNAYCQKEGAEVRAEIYRFLEDTTRSPRSGPDGPLISRPSTKRDVDLVIDALRAEAFLSASVTPPAWLIEDASLPPALELLPCKSCSLHLPVMRRLSPTPALFATCASDVDYDPAAPEPLRWLAFLNELWGDDKESIATLQQWFGYCLTSDTRQQKMLLLVGPRRSGKGTVARVLTTLLGQANVVAPTTSGLATQFGLQPLIGKNLAIVSDARFRGQREQAAIIERLLCISGEDAISISRKYLEAVTLKLPTRFMFLTNELPRLTDISAALAGRFIILVLKRSFFGKEDLGLVDKLLNELPAVLNWAVKGWQDLRQQGRFEQPPSSLDVASELEDLSSPVKAFVRDCCSIGAMYSVSTKRLYRAWRDWCKDYGREHAGTAASFGRDLRAACPHIARSRPRGTKGERFRLYTGVGLTSSPGPDWSLDLPNESRTGASKGSGGATGGEVYPGGPRTDADLPLVEDGEVEI</sequence>
<dbReference type="AlphaFoldDB" id="A0A0F9YG88"/>
<dbReference type="SMART" id="SM00942">
    <property type="entry name" value="PriCT_1"/>
    <property type="match status" value="1"/>
</dbReference>
<dbReference type="SMART" id="SM00943">
    <property type="entry name" value="Prim-Pol"/>
    <property type="match status" value="1"/>
</dbReference>
<keyword evidence="1" id="KW-0547">Nucleotide-binding</keyword>
<keyword evidence="2" id="KW-0378">Hydrolase</keyword>
<dbReference type="InterPro" id="IPR036390">
    <property type="entry name" value="WH_DNA-bd_sf"/>
</dbReference>
<dbReference type="Gene3D" id="1.10.10.10">
    <property type="entry name" value="Winged helix-like DNA-binding domain superfamily/Winged helix DNA-binding domain"/>
    <property type="match status" value="1"/>
</dbReference>
<dbReference type="CDD" id="cd04859">
    <property type="entry name" value="Prim_Pol"/>
    <property type="match status" value="1"/>
</dbReference>
<evidence type="ECO:0000256" key="1">
    <source>
        <dbReference type="ARBA" id="ARBA00022741"/>
    </source>
</evidence>
<comment type="caution">
    <text evidence="6">The sequence shown here is derived from an EMBL/GenBank/DDBJ whole genome shotgun (WGS) entry which is preliminary data.</text>
</comment>
<dbReference type="InterPro" id="IPR015330">
    <property type="entry name" value="DNA_primase/pol_bifunc_N"/>
</dbReference>
<dbReference type="Pfam" id="PF08708">
    <property type="entry name" value="PriCT_1"/>
    <property type="match status" value="1"/>
</dbReference>
<accession>A0A0F9YG88</accession>
<dbReference type="PROSITE" id="PS51206">
    <property type="entry name" value="SF3_HELICASE_1"/>
    <property type="match status" value="1"/>
</dbReference>
<dbReference type="Gene3D" id="3.40.50.300">
    <property type="entry name" value="P-loop containing nucleotide triphosphate hydrolases"/>
    <property type="match status" value="1"/>
</dbReference>
<dbReference type="InterPro" id="IPR014015">
    <property type="entry name" value="Helicase_SF3_DNA-vir"/>
</dbReference>
<dbReference type="InterPro" id="IPR036388">
    <property type="entry name" value="WH-like_DNA-bd_sf"/>
</dbReference>
<dbReference type="NCBIfam" id="TIGR01613">
    <property type="entry name" value="primase_Cterm"/>
    <property type="match status" value="1"/>
</dbReference>
<feature type="region of interest" description="Disordered" evidence="4">
    <location>
        <begin position="740"/>
        <end position="788"/>
    </location>
</feature>